<evidence type="ECO:0000313" key="2">
    <source>
        <dbReference type="Proteomes" id="UP001057279"/>
    </source>
</evidence>
<comment type="caution">
    <text evidence="1">The sequence shown here is derived from an EMBL/GenBank/DDBJ whole genome shotgun (WGS) entry which is preliminary data.</text>
</comment>
<organism evidence="1 2">
    <name type="scientific">Ovis ammon polii x Ovis aries</name>
    <dbReference type="NCBI Taxonomy" id="2918886"/>
    <lineage>
        <taxon>Eukaryota</taxon>
        <taxon>Metazoa</taxon>
        <taxon>Chordata</taxon>
        <taxon>Craniata</taxon>
        <taxon>Vertebrata</taxon>
        <taxon>Euteleostomi</taxon>
        <taxon>Mammalia</taxon>
        <taxon>Eutheria</taxon>
        <taxon>Laurasiatheria</taxon>
        <taxon>Artiodactyla</taxon>
        <taxon>Ruminantia</taxon>
        <taxon>Pecora</taxon>
        <taxon>Bovidae</taxon>
        <taxon>Caprinae</taxon>
        <taxon>Ovis</taxon>
    </lineage>
</organism>
<evidence type="ECO:0000313" key="1">
    <source>
        <dbReference type="EMBL" id="KAI4580918.1"/>
    </source>
</evidence>
<protein>
    <submittedName>
        <fullName evidence="1">Uncharacterized protein</fullName>
    </submittedName>
</protein>
<dbReference type="Proteomes" id="UP001057279">
    <property type="component" value="Linkage Group LG11"/>
</dbReference>
<sequence length="963" mass="109597">MPGARDALCHQALQLLAELCARGALEHDSCQDFIYHLRDRTRPRLRDPDISVSLLTLVVTACGLALFGVSLFVSWKLCWVPWRERGLFSSSKDNNQEPLNYTDTETNEQENSEGFLDPPTPCPDSSMKISHTSPDIPLSTETGEQDSCAHGIHVQRQVTEPTSSARHNSIRRQLNLSNPDFNIQQLQKQEQLTGIGRIKPELYKQRSLDNDDGRRSNSKSCGKLNFILKYDCDLEQLIVKIHKAVNLPAKDFSGTSDPYVKIYLLPDRKTKHQTKVHRKTLNPVFDEVFLFPVPYNDLAARKLHFSVYDFDRFSRHDLIGQVVVDHFLDLADFPRECILWKDIEYVTNDNVDLGELMFSLCYLPTAGRLTITIIKARNLKAMDITGASARLQAAQELEASALKDIHLHPSFLLCPVVAQTLYELKSSDSSLQADPYVKVSLMCDGRRLKKRKTSTKRNTLNPVYNEAIVFDVPPENIDQIHLSIAVMDYDRVGHNEIIGVCQVGNEAERLGRDHWSEMLSYPRKPIAHWHSLAEIPLLYREREHIPVVRCAQEGRAGSPKVVIQLNEDGKNKTVPKKSPEISFVFIPLALIHCSLTSHSQMIYHQGLQKCTQATRAYIQDFQEFSKNISVMLGRCHTYTSEYKSAVHNLALRVERAQRELDYLEYLREADACAESEDKALAEKLVQEAEEEQRVRTLLNASCDNMLMGIKSLKIVKKTMDTDGSWMKDAVSDSPKVYVFIGSRNNTVWEFANIRAFMEDSTKPAPRKLILTHSWQGTGQVIYKGFLFFHSQGTPNEIIKYNLQKRTVEDRMLLFGGAGRALAYQHSPSTYIDLAVDEHGLWAIHSGPGIRSHLVLTKIEPDTLGVEHSWDTPCRSQDAEASFLLCGVLYVVYSSGGHGPHRITCVYDPLGTITEENLPNLFFPRRPRSHSMIHYNPRDKQLYAWNDGNQIIYKLQTRRKQPLQ</sequence>
<reference evidence="1" key="1">
    <citation type="submission" date="2022-03" db="EMBL/GenBank/DDBJ databases">
        <title>Genomic analyses of argali, domestic sheep and their hybrids provide insights into chromosomal evolution, heterosis and genetic basis of agronomic traits.</title>
        <authorList>
            <person name="Li M."/>
        </authorList>
    </citation>
    <scope>NUCLEOTIDE SEQUENCE</scope>
    <source>
        <strain evidence="1">F1 hybrid</strain>
    </source>
</reference>
<name>A0ACB9UTT9_9CETA</name>
<gene>
    <name evidence="1" type="ORF">MJG53_010460</name>
</gene>
<dbReference type="EMBL" id="CM043036">
    <property type="protein sequence ID" value="KAI4580918.1"/>
    <property type="molecule type" value="Genomic_DNA"/>
</dbReference>
<keyword evidence="2" id="KW-1185">Reference proteome</keyword>
<accession>A0ACB9UTT9</accession>
<proteinExistence type="predicted"/>